<evidence type="ECO:0000313" key="2">
    <source>
        <dbReference type="Proteomes" id="UP001148662"/>
    </source>
</evidence>
<reference evidence="1" key="1">
    <citation type="submission" date="2022-07" db="EMBL/GenBank/DDBJ databases">
        <title>Genome Sequence of Phlebia brevispora.</title>
        <authorList>
            <person name="Buettner E."/>
        </authorList>
    </citation>
    <scope>NUCLEOTIDE SEQUENCE</scope>
    <source>
        <strain evidence="1">MPL23</strain>
    </source>
</reference>
<protein>
    <submittedName>
        <fullName evidence="1">Uncharacterized protein</fullName>
    </submittedName>
</protein>
<name>A0ACC1SRR5_9APHY</name>
<comment type="caution">
    <text evidence="1">The sequence shown here is derived from an EMBL/GenBank/DDBJ whole genome shotgun (WGS) entry which is preliminary data.</text>
</comment>
<sequence length="283" mass="31842">MNVYEEDIAEEIRNNLPGTEEIIVQYISGYLLDLDDAAEDEDVLQVTRSILESARPSTSQATDRNDAGLDKLMKKLGEMLEEPLKRRAEKNRVGKANNGLVRLEKVMDMSKTAAMSNTVAFGEGVDLESINKGKSRRRASRVDVKKLEKQEAKLRAKLEKRARRDLYEGSKLLDQYKKQASFRSREMFMKINPLDAAAASKNKSKDIHLPTIDVNFGSLRILSGASLTLAYGRRYGLIGRNGVGKSTLLRHIAMREVPIPSHISILFVEQEVRSHLTVVHPHD</sequence>
<gene>
    <name evidence="1" type="ORF">NM688_g5695</name>
</gene>
<proteinExistence type="predicted"/>
<accession>A0ACC1SRR5</accession>
<dbReference type="Proteomes" id="UP001148662">
    <property type="component" value="Unassembled WGS sequence"/>
</dbReference>
<evidence type="ECO:0000313" key="1">
    <source>
        <dbReference type="EMBL" id="KAJ3544853.1"/>
    </source>
</evidence>
<organism evidence="1 2">
    <name type="scientific">Phlebia brevispora</name>
    <dbReference type="NCBI Taxonomy" id="194682"/>
    <lineage>
        <taxon>Eukaryota</taxon>
        <taxon>Fungi</taxon>
        <taxon>Dikarya</taxon>
        <taxon>Basidiomycota</taxon>
        <taxon>Agaricomycotina</taxon>
        <taxon>Agaricomycetes</taxon>
        <taxon>Polyporales</taxon>
        <taxon>Meruliaceae</taxon>
        <taxon>Phlebia</taxon>
    </lineage>
</organism>
<keyword evidence="2" id="KW-1185">Reference proteome</keyword>
<dbReference type="EMBL" id="JANHOG010001076">
    <property type="protein sequence ID" value="KAJ3544853.1"/>
    <property type="molecule type" value="Genomic_DNA"/>
</dbReference>